<evidence type="ECO:0000256" key="12">
    <source>
        <dbReference type="HAMAP-Rule" id="MF_01569"/>
    </source>
</evidence>
<evidence type="ECO:0000256" key="6">
    <source>
        <dbReference type="ARBA" id="ARBA00022840"/>
    </source>
</evidence>
<dbReference type="GO" id="GO:0005524">
    <property type="term" value="F:ATP binding"/>
    <property type="evidence" value="ECO:0007669"/>
    <property type="project" value="UniProtKB-UniRule"/>
</dbReference>
<reference evidence="14 15" key="1">
    <citation type="submission" date="2020-04" db="EMBL/GenBank/DDBJ databases">
        <authorList>
            <consortium name="Desulfovibrio sp. FSS-1 genome sequencing consortium"/>
            <person name="Shimoshige H."/>
            <person name="Kobayashi H."/>
            <person name="Maekawa T."/>
        </authorList>
    </citation>
    <scope>NUCLEOTIDE SEQUENCE [LARGE SCALE GENOMIC DNA]</scope>
    <source>
        <strain evidence="14 15">SIID29052-01</strain>
    </source>
</reference>
<dbReference type="CDD" id="cd00861">
    <property type="entry name" value="ProRS_anticodon_short"/>
    <property type="match status" value="1"/>
</dbReference>
<dbReference type="InterPro" id="IPR036621">
    <property type="entry name" value="Anticodon-bd_dom_sf"/>
</dbReference>
<dbReference type="InterPro" id="IPR002316">
    <property type="entry name" value="Pro-tRNA-ligase_IIa"/>
</dbReference>
<keyword evidence="5 12" id="KW-0547">Nucleotide-binding</keyword>
<dbReference type="NCBIfam" id="NF006625">
    <property type="entry name" value="PRK09194.1"/>
    <property type="match status" value="1"/>
</dbReference>
<dbReference type="GO" id="GO:0005829">
    <property type="term" value="C:cytosol"/>
    <property type="evidence" value="ECO:0007669"/>
    <property type="project" value="TreeGrafter"/>
</dbReference>
<dbReference type="InterPro" id="IPR050062">
    <property type="entry name" value="Pro-tRNA_synthetase"/>
</dbReference>
<dbReference type="Gene3D" id="3.40.50.800">
    <property type="entry name" value="Anticodon-binding domain"/>
    <property type="match status" value="1"/>
</dbReference>
<dbReference type="Pfam" id="PF03129">
    <property type="entry name" value="HGTP_anticodon"/>
    <property type="match status" value="1"/>
</dbReference>
<keyword evidence="7 12" id="KW-0648">Protein biosynthesis</keyword>
<evidence type="ECO:0000256" key="3">
    <source>
        <dbReference type="ARBA" id="ARBA00022490"/>
    </source>
</evidence>
<dbReference type="Proteomes" id="UP000494245">
    <property type="component" value="Unassembled WGS sequence"/>
</dbReference>
<evidence type="ECO:0000313" key="14">
    <source>
        <dbReference type="EMBL" id="GFK95560.1"/>
    </source>
</evidence>
<dbReference type="GO" id="GO:0004827">
    <property type="term" value="F:proline-tRNA ligase activity"/>
    <property type="evidence" value="ECO:0007669"/>
    <property type="project" value="UniProtKB-UniRule"/>
</dbReference>
<dbReference type="SUPFAM" id="SSF55681">
    <property type="entry name" value="Class II aaRS and biotin synthetases"/>
    <property type="match status" value="1"/>
</dbReference>
<dbReference type="CDD" id="cd00779">
    <property type="entry name" value="ProRS_core_prok"/>
    <property type="match status" value="1"/>
</dbReference>
<proteinExistence type="inferred from homology"/>
<evidence type="ECO:0000256" key="9">
    <source>
        <dbReference type="ARBA" id="ARBA00047671"/>
    </source>
</evidence>
<keyword evidence="15" id="KW-1185">Reference proteome</keyword>
<comment type="subcellular location">
    <subcellularLocation>
        <location evidence="1 12">Cytoplasm</location>
    </subcellularLocation>
</comment>
<keyword evidence="6 12" id="KW-0067">ATP-binding</keyword>
<dbReference type="GO" id="GO:0006433">
    <property type="term" value="P:prolyl-tRNA aminoacylation"/>
    <property type="evidence" value="ECO:0007669"/>
    <property type="project" value="UniProtKB-UniRule"/>
</dbReference>
<comment type="caution">
    <text evidence="14">The sequence shown here is derived from an EMBL/GenBank/DDBJ whole genome shotgun (WGS) entry which is preliminary data.</text>
</comment>
<dbReference type="NCBIfam" id="TIGR00409">
    <property type="entry name" value="proS_fam_II"/>
    <property type="match status" value="1"/>
</dbReference>
<dbReference type="InterPro" id="IPR007214">
    <property type="entry name" value="YbaK/aa-tRNA-synth-assoc-dom"/>
</dbReference>
<dbReference type="SUPFAM" id="SSF55826">
    <property type="entry name" value="YbaK/ProRS associated domain"/>
    <property type="match status" value="1"/>
</dbReference>
<keyword evidence="3 12" id="KW-0963">Cytoplasm</keyword>
<comment type="domain">
    <text evidence="12">Consists of three domains: the N-terminal catalytic domain, the editing domain and the C-terminal anticodon-binding domain.</text>
</comment>
<dbReference type="EMBL" id="BLTE01000018">
    <property type="protein sequence ID" value="GFK95560.1"/>
    <property type="molecule type" value="Genomic_DNA"/>
</dbReference>
<comment type="catalytic activity">
    <reaction evidence="9 12">
        <text>tRNA(Pro) + L-proline + ATP = L-prolyl-tRNA(Pro) + AMP + diphosphate</text>
        <dbReference type="Rhea" id="RHEA:14305"/>
        <dbReference type="Rhea" id="RHEA-COMP:9700"/>
        <dbReference type="Rhea" id="RHEA-COMP:9702"/>
        <dbReference type="ChEBI" id="CHEBI:30616"/>
        <dbReference type="ChEBI" id="CHEBI:33019"/>
        <dbReference type="ChEBI" id="CHEBI:60039"/>
        <dbReference type="ChEBI" id="CHEBI:78442"/>
        <dbReference type="ChEBI" id="CHEBI:78532"/>
        <dbReference type="ChEBI" id="CHEBI:456215"/>
        <dbReference type="EC" id="6.1.1.15"/>
    </reaction>
</comment>
<evidence type="ECO:0000259" key="13">
    <source>
        <dbReference type="PROSITE" id="PS50862"/>
    </source>
</evidence>
<dbReference type="InterPro" id="IPR004154">
    <property type="entry name" value="Anticodon-bd"/>
</dbReference>
<dbReference type="InterPro" id="IPR045864">
    <property type="entry name" value="aa-tRNA-synth_II/BPL/LPL"/>
</dbReference>
<dbReference type="RefSeq" id="WP_173086673.1">
    <property type="nucleotide sequence ID" value="NZ_BLTE01000018.1"/>
</dbReference>
<dbReference type="InterPro" id="IPR002314">
    <property type="entry name" value="aa-tRNA-synt_IIb"/>
</dbReference>
<evidence type="ECO:0000256" key="7">
    <source>
        <dbReference type="ARBA" id="ARBA00022917"/>
    </source>
</evidence>
<comment type="subunit">
    <text evidence="2 12">Homodimer.</text>
</comment>
<dbReference type="InterPro" id="IPR033730">
    <property type="entry name" value="ProRS_core_prok"/>
</dbReference>
<dbReference type="InterPro" id="IPR004500">
    <property type="entry name" value="Pro-tRNA-synth_IIa_bac-type"/>
</dbReference>
<comment type="function">
    <text evidence="10 12">Catalyzes the attachment of proline to tRNA(Pro) in a two-step reaction: proline is first activated by ATP to form Pro-AMP and then transferred to the acceptor end of tRNA(Pro). As ProRS can inadvertently accommodate and process non-cognate amino acids such as alanine and cysteine, to avoid such errors it has two additional distinct editing activities against alanine. One activity is designated as 'pretransfer' editing and involves the tRNA(Pro)-independent hydrolysis of activated Ala-AMP. The other activity is designated 'posttransfer' editing and involves deacylation of mischarged Ala-tRNA(Pro). The misacylated Cys-tRNA(Pro) is not edited by ProRS.</text>
</comment>
<dbReference type="PROSITE" id="PS50862">
    <property type="entry name" value="AA_TRNA_LIGASE_II"/>
    <property type="match status" value="1"/>
</dbReference>
<accession>A0A6V8LXE6</accession>
<dbReference type="InterPro" id="IPR023717">
    <property type="entry name" value="Pro-tRNA-Synthase_IIa_type1"/>
</dbReference>
<evidence type="ECO:0000256" key="1">
    <source>
        <dbReference type="ARBA" id="ARBA00004496"/>
    </source>
</evidence>
<reference evidence="14 15" key="2">
    <citation type="submission" date="2020-05" db="EMBL/GenBank/DDBJ databases">
        <title>Draft genome sequence of Desulfovibrio sp. strainFSS-1.</title>
        <authorList>
            <person name="Shimoshige H."/>
            <person name="Kobayashi H."/>
            <person name="Maekawa T."/>
        </authorList>
    </citation>
    <scope>NUCLEOTIDE SEQUENCE [LARGE SCALE GENOMIC DNA]</scope>
    <source>
        <strain evidence="14 15">SIID29052-01</strain>
    </source>
</reference>
<dbReference type="AlphaFoldDB" id="A0A6V8LXE6"/>
<keyword evidence="8 12" id="KW-0030">Aminoacyl-tRNA synthetase</keyword>
<dbReference type="PANTHER" id="PTHR42753">
    <property type="entry name" value="MITOCHONDRIAL RIBOSOME PROTEIN L39/PROLYL-TRNA LIGASE FAMILY MEMBER"/>
    <property type="match status" value="1"/>
</dbReference>
<dbReference type="InterPro" id="IPR006195">
    <property type="entry name" value="aa-tRNA-synth_II"/>
</dbReference>
<dbReference type="PANTHER" id="PTHR42753:SF2">
    <property type="entry name" value="PROLINE--TRNA LIGASE"/>
    <property type="match status" value="1"/>
</dbReference>
<dbReference type="FunFam" id="3.30.930.10:FF:000066">
    <property type="entry name" value="Proline--tRNA ligase"/>
    <property type="match status" value="1"/>
</dbReference>
<dbReference type="Pfam" id="PF00587">
    <property type="entry name" value="tRNA-synt_2b"/>
    <property type="match status" value="1"/>
</dbReference>
<evidence type="ECO:0000256" key="2">
    <source>
        <dbReference type="ARBA" id="ARBA00011738"/>
    </source>
</evidence>
<dbReference type="PRINTS" id="PR01046">
    <property type="entry name" value="TRNASYNTHPRO"/>
</dbReference>
<dbReference type="InterPro" id="IPR036754">
    <property type="entry name" value="YbaK/aa-tRNA-synt-asso_dom_sf"/>
</dbReference>
<evidence type="ECO:0000256" key="8">
    <source>
        <dbReference type="ARBA" id="ARBA00023146"/>
    </source>
</evidence>
<dbReference type="HAMAP" id="MF_01569">
    <property type="entry name" value="Pro_tRNA_synth_type1"/>
    <property type="match status" value="1"/>
</dbReference>
<keyword evidence="4 12" id="KW-0436">Ligase</keyword>
<dbReference type="Gene3D" id="3.30.930.10">
    <property type="entry name" value="Bira Bifunctional Protein, Domain 2"/>
    <property type="match status" value="2"/>
</dbReference>
<evidence type="ECO:0000256" key="5">
    <source>
        <dbReference type="ARBA" id="ARBA00022741"/>
    </source>
</evidence>
<comment type="similarity">
    <text evidence="11 12">Belongs to the class-II aminoacyl-tRNA synthetase family. ProS type 1 subfamily.</text>
</comment>
<dbReference type="Pfam" id="PF04073">
    <property type="entry name" value="tRNA_edit"/>
    <property type="match status" value="1"/>
</dbReference>
<dbReference type="PIRSF" id="PIRSF001535">
    <property type="entry name" value="ProRS_1"/>
    <property type="match status" value="1"/>
</dbReference>
<dbReference type="SUPFAM" id="SSF52954">
    <property type="entry name" value="Class II aaRS ABD-related"/>
    <property type="match status" value="1"/>
</dbReference>
<evidence type="ECO:0000313" key="15">
    <source>
        <dbReference type="Proteomes" id="UP000494245"/>
    </source>
</evidence>
<feature type="domain" description="Aminoacyl-transfer RNA synthetases class-II family profile" evidence="13">
    <location>
        <begin position="38"/>
        <end position="472"/>
    </location>
</feature>
<sequence length="577" mass="63860">MKLSRYYAPTLKEDPADAEVVSHKLMLRAGMIRKLTSGIYTFLPLGLRSLNKAARIVREEMDRAGALEILMPGVQPADLWQETGRWEYYGKELLRFKDRHDRAYCLGPTHEEVVTDLIRHEVRSYRQLPLNLYQVQTKFRDEIRPRFGLMRGREFVMKDAYSFDKDEEGALVSYKAMYDAYCRIFSRLGLRFRAVEADTGAIGGNYSHEFMVLADTGEDTIAACPSCEYGANLEKAEAMLPVKTKPGNCPEHKLVATPGAHTVEEVAAFLKVEPARIVKTLLYVADGKPVAALVRGDRELNEVKLKNALNAQDVALATPEQVQAWTKAPVGFAGPVGLNADVVKTILADRELSQDTDWITGANKADAHFLHVDLDDDVLLTNYADLRNVACGDPCPRCGAPLELTKGIEVGHVFKLGYKYSEAMKASVLDEQGKDRLVYMGCYGIGVSRVVAACIEQNHDGAGIKFPPALAPFEVAVVCLDVKGEPLAKAEAIYAWLTGQGVEAVLDDRDERPGVKFKDIDLMGFPFQIVLGGKGLARGIVEVKDRRTGEKSELPVEGFEAAFTAWRLQALAGWESR</sequence>
<organism evidence="14 15">
    <name type="scientific">Fundidesulfovibrio magnetotacticus</name>
    <dbReference type="NCBI Taxonomy" id="2730080"/>
    <lineage>
        <taxon>Bacteria</taxon>
        <taxon>Pseudomonadati</taxon>
        <taxon>Thermodesulfobacteriota</taxon>
        <taxon>Desulfovibrionia</taxon>
        <taxon>Desulfovibrionales</taxon>
        <taxon>Desulfovibrionaceae</taxon>
        <taxon>Fundidesulfovibrio</taxon>
    </lineage>
</organism>
<evidence type="ECO:0000256" key="11">
    <source>
        <dbReference type="ARBA" id="ARBA00060755"/>
    </source>
</evidence>
<evidence type="ECO:0000256" key="4">
    <source>
        <dbReference type="ARBA" id="ARBA00022598"/>
    </source>
</evidence>
<name>A0A6V8LXE6_9BACT</name>
<evidence type="ECO:0000256" key="10">
    <source>
        <dbReference type="ARBA" id="ARBA00053664"/>
    </source>
</evidence>
<dbReference type="EC" id="6.1.1.15" evidence="12"/>
<dbReference type="InterPro" id="IPR044140">
    <property type="entry name" value="ProRS_anticodon_short"/>
</dbReference>
<dbReference type="CDD" id="cd04334">
    <property type="entry name" value="ProRS-INS"/>
    <property type="match status" value="1"/>
</dbReference>
<dbReference type="GO" id="GO:0002161">
    <property type="term" value="F:aminoacyl-tRNA deacylase activity"/>
    <property type="evidence" value="ECO:0007669"/>
    <property type="project" value="InterPro"/>
</dbReference>
<dbReference type="FunFam" id="3.30.930.10:FF:000065">
    <property type="entry name" value="Proline--tRNA ligase"/>
    <property type="match status" value="1"/>
</dbReference>
<protein>
    <recommendedName>
        <fullName evidence="12">Proline--tRNA ligase</fullName>
        <ecNumber evidence="12">6.1.1.15</ecNumber>
    </recommendedName>
    <alternativeName>
        <fullName evidence="12">Prolyl-tRNA synthetase</fullName>
        <shortName evidence="12">ProRS</shortName>
    </alternativeName>
</protein>
<gene>
    <name evidence="12 14" type="primary">proS</name>
    <name evidence="14" type="ORF">NNJEOMEG_03427</name>
</gene>